<comment type="subcellular location">
    <subcellularLocation>
        <location evidence="1">Membrane</location>
        <topology evidence="1">Multi-pass membrane protein</topology>
    </subcellularLocation>
</comment>
<feature type="transmembrane region" description="Helical" evidence="5">
    <location>
        <begin position="116"/>
        <end position="149"/>
    </location>
</feature>
<evidence type="ECO:0000259" key="6">
    <source>
        <dbReference type="Pfam" id="PF04893"/>
    </source>
</evidence>
<keyword evidence="4 5" id="KW-0472">Membrane</keyword>
<evidence type="ECO:0000256" key="5">
    <source>
        <dbReference type="SAM" id="Phobius"/>
    </source>
</evidence>
<feature type="transmembrane region" description="Helical" evidence="5">
    <location>
        <begin position="36"/>
        <end position="59"/>
    </location>
</feature>
<keyword evidence="8" id="KW-1185">Reference proteome</keyword>
<name>A0A497ZMU7_9RHOB</name>
<dbReference type="InterPro" id="IPR006977">
    <property type="entry name" value="Yip1_dom"/>
</dbReference>
<dbReference type="AlphaFoldDB" id="A0A497ZMU7"/>
<keyword evidence="2 5" id="KW-0812">Transmembrane</keyword>
<dbReference type="RefSeq" id="WP_010440200.1">
    <property type="nucleotide sequence ID" value="NZ_AEYW01000006.1"/>
</dbReference>
<feature type="transmembrane region" description="Helical" evidence="5">
    <location>
        <begin position="161"/>
        <end position="182"/>
    </location>
</feature>
<evidence type="ECO:0000313" key="8">
    <source>
        <dbReference type="Proteomes" id="UP000271700"/>
    </source>
</evidence>
<evidence type="ECO:0000256" key="4">
    <source>
        <dbReference type="ARBA" id="ARBA00023136"/>
    </source>
</evidence>
<dbReference type="Proteomes" id="UP000271700">
    <property type="component" value="Unassembled WGS sequence"/>
</dbReference>
<organism evidence="7 8">
    <name type="scientific">Ruegeria conchae</name>
    <dbReference type="NCBI Taxonomy" id="981384"/>
    <lineage>
        <taxon>Bacteria</taxon>
        <taxon>Pseudomonadati</taxon>
        <taxon>Pseudomonadota</taxon>
        <taxon>Alphaproteobacteria</taxon>
        <taxon>Rhodobacterales</taxon>
        <taxon>Roseobacteraceae</taxon>
        <taxon>Ruegeria</taxon>
    </lineage>
</organism>
<evidence type="ECO:0000256" key="3">
    <source>
        <dbReference type="ARBA" id="ARBA00022989"/>
    </source>
</evidence>
<accession>A0A497ZMU7</accession>
<gene>
    <name evidence="7" type="ORF">CLV75_0618</name>
</gene>
<dbReference type="EMBL" id="RCCT01000001">
    <property type="protein sequence ID" value="RLK10640.1"/>
    <property type="molecule type" value="Genomic_DNA"/>
</dbReference>
<evidence type="ECO:0000313" key="7">
    <source>
        <dbReference type="EMBL" id="RLK10640.1"/>
    </source>
</evidence>
<evidence type="ECO:0000256" key="2">
    <source>
        <dbReference type="ARBA" id="ARBA00022692"/>
    </source>
</evidence>
<keyword evidence="3 5" id="KW-1133">Transmembrane helix</keyword>
<feature type="domain" description="Yip1" evidence="6">
    <location>
        <begin position="13"/>
        <end position="181"/>
    </location>
</feature>
<comment type="caution">
    <text evidence="7">The sequence shown here is derived from an EMBL/GenBank/DDBJ whole genome shotgun (WGS) entry which is preliminary data.</text>
</comment>
<dbReference type="GO" id="GO:0016020">
    <property type="term" value="C:membrane"/>
    <property type="evidence" value="ECO:0007669"/>
    <property type="project" value="UniProtKB-SubCell"/>
</dbReference>
<sequence>MNSAVLLNMVVLTLTNPAEAAKRLLAMRFGPDVLWIAFFLAVILNALVQTLSGFIMPFINPEVQQIAEPLSRTLFVSVAAILISVVAFLLVGRVLGGEGSFNDLMTLVVWLQILQIIGQAIILTLVSVLPFLFLPASLAMLVLSLYITLHFLNEAHRFQSLGKSFLVILLSGLVAIPFVLWLSPV</sequence>
<dbReference type="Pfam" id="PF04893">
    <property type="entry name" value="Yip1"/>
    <property type="match status" value="1"/>
</dbReference>
<feature type="transmembrane region" description="Helical" evidence="5">
    <location>
        <begin position="71"/>
        <end position="96"/>
    </location>
</feature>
<dbReference type="OrthoDB" id="7872013at2"/>
<protein>
    <submittedName>
        <fullName evidence="7">Yip1-like protein</fullName>
    </submittedName>
</protein>
<reference evidence="7 8" key="1">
    <citation type="submission" date="2018-10" db="EMBL/GenBank/DDBJ databases">
        <title>Genomic Encyclopedia of Archaeal and Bacterial Type Strains, Phase II (KMG-II): from individual species to whole genera.</title>
        <authorList>
            <person name="Goeker M."/>
        </authorList>
    </citation>
    <scope>NUCLEOTIDE SEQUENCE [LARGE SCALE GENOMIC DNA]</scope>
    <source>
        <strain evidence="7 8">DSM 29317</strain>
    </source>
</reference>
<evidence type="ECO:0000256" key="1">
    <source>
        <dbReference type="ARBA" id="ARBA00004141"/>
    </source>
</evidence>
<dbReference type="STRING" id="981384.GCA_000192475_03289"/>
<proteinExistence type="predicted"/>